<gene>
    <name evidence="3" type="ORF">DLJ53_30275</name>
</gene>
<proteinExistence type="predicted"/>
<reference evidence="3 4" key="1">
    <citation type="submission" date="2018-05" db="EMBL/GenBank/DDBJ databases">
        <title>Acuticoccus sediminis sp. nov., isolated from deep-sea sediment of Indian Ocean.</title>
        <authorList>
            <person name="Liu X."/>
            <person name="Lai Q."/>
            <person name="Du Y."/>
            <person name="Sun F."/>
            <person name="Zhang X."/>
            <person name="Wang S."/>
            <person name="Shao Z."/>
        </authorList>
    </citation>
    <scope>NUCLEOTIDE SEQUENCE [LARGE SCALE GENOMIC DNA]</scope>
    <source>
        <strain evidence="3 4">PTG4-2</strain>
    </source>
</reference>
<evidence type="ECO:0000256" key="1">
    <source>
        <dbReference type="SAM" id="Coils"/>
    </source>
</evidence>
<protein>
    <recommendedName>
        <fullName evidence="5">Cell division protein ZapA</fullName>
    </recommendedName>
</protein>
<name>A0A8B2NKW7_9HYPH</name>
<keyword evidence="1" id="KW-0175">Coiled coil</keyword>
<accession>A0A8B2NKW7</accession>
<dbReference type="OrthoDB" id="9797575at2"/>
<keyword evidence="4" id="KW-1185">Reference proteome</keyword>
<evidence type="ECO:0000313" key="4">
    <source>
        <dbReference type="Proteomes" id="UP000249590"/>
    </source>
</evidence>
<dbReference type="Pfam" id="PF05164">
    <property type="entry name" value="ZapA"/>
    <property type="match status" value="1"/>
</dbReference>
<dbReference type="Proteomes" id="UP000249590">
    <property type="component" value="Unassembled WGS sequence"/>
</dbReference>
<dbReference type="InterPro" id="IPR007838">
    <property type="entry name" value="Cell_div_ZapA-like"/>
</dbReference>
<sequence length="156" mass="16721">MSCDPGEEARVETLARELDGTIRALKGRIGEIGDRRIAVMAALTILDRLKTAETRLAELTEENVRLERARERAALAAEAEDEPLIARIDAATAAIERLTAEINANVRSSQSGAARTDADGASFSHVVRRTPPAPTPDPPEEPDPPGDTAPSFAKRS</sequence>
<evidence type="ECO:0008006" key="5">
    <source>
        <dbReference type="Google" id="ProtNLM"/>
    </source>
</evidence>
<evidence type="ECO:0000256" key="2">
    <source>
        <dbReference type="SAM" id="MobiDB-lite"/>
    </source>
</evidence>
<dbReference type="AlphaFoldDB" id="A0A8B2NKW7"/>
<dbReference type="InterPro" id="IPR036192">
    <property type="entry name" value="Cell_div_ZapA-like_sf"/>
</dbReference>
<organism evidence="3 4">
    <name type="scientific">Acuticoccus sediminis</name>
    <dbReference type="NCBI Taxonomy" id="2184697"/>
    <lineage>
        <taxon>Bacteria</taxon>
        <taxon>Pseudomonadati</taxon>
        <taxon>Pseudomonadota</taxon>
        <taxon>Alphaproteobacteria</taxon>
        <taxon>Hyphomicrobiales</taxon>
        <taxon>Amorphaceae</taxon>
        <taxon>Acuticoccus</taxon>
    </lineage>
</organism>
<comment type="caution">
    <text evidence="3">The sequence shown here is derived from an EMBL/GenBank/DDBJ whole genome shotgun (WGS) entry which is preliminary data.</text>
</comment>
<feature type="region of interest" description="Disordered" evidence="2">
    <location>
        <begin position="106"/>
        <end position="156"/>
    </location>
</feature>
<evidence type="ECO:0000313" key="3">
    <source>
        <dbReference type="EMBL" id="RAH96967.1"/>
    </source>
</evidence>
<dbReference type="EMBL" id="QHHQ01000010">
    <property type="protein sequence ID" value="RAH96967.1"/>
    <property type="molecule type" value="Genomic_DNA"/>
</dbReference>
<dbReference type="SUPFAM" id="SSF102829">
    <property type="entry name" value="Cell division protein ZapA-like"/>
    <property type="match status" value="1"/>
</dbReference>
<feature type="coiled-coil region" evidence="1">
    <location>
        <begin position="42"/>
        <end position="76"/>
    </location>
</feature>